<accession>A0A164QBG5</accession>
<feature type="domain" description="Ubiquinol-cytochrome C reductase hinge" evidence="10">
    <location>
        <begin position="28"/>
        <end position="93"/>
    </location>
</feature>
<dbReference type="Proteomes" id="UP000076722">
    <property type="component" value="Unassembled WGS sequence"/>
</dbReference>
<evidence type="ECO:0000313" key="11">
    <source>
        <dbReference type="EMBL" id="KZS89509.1"/>
    </source>
</evidence>
<dbReference type="Pfam" id="PF02320">
    <property type="entry name" value="UCR_hinge"/>
    <property type="match status" value="1"/>
</dbReference>
<keyword evidence="8" id="KW-0472">Membrane</keyword>
<evidence type="ECO:0000313" key="12">
    <source>
        <dbReference type="Proteomes" id="UP000076722"/>
    </source>
</evidence>
<dbReference type="InterPro" id="IPR023184">
    <property type="entry name" value="Ubol_cytC_Rdtase_hinge_dom"/>
</dbReference>
<evidence type="ECO:0000256" key="8">
    <source>
        <dbReference type="ARBA" id="ARBA00023136"/>
    </source>
</evidence>
<dbReference type="AlphaFoldDB" id="A0A164QBG5"/>
<keyword evidence="7" id="KW-0496">Mitochondrion</keyword>
<keyword evidence="6" id="KW-0249">Electron transport</keyword>
<name>A0A164QBG5_9AGAM</name>
<gene>
    <name evidence="11" type="ORF">SISNIDRAFT_386674</name>
</gene>
<dbReference type="SUPFAM" id="SSF81531">
    <property type="entry name" value="Non-heme 11 kDa protein of cytochrome bc1 complex (Ubiquinol-cytochrome c reductase)"/>
    <property type="match status" value="1"/>
</dbReference>
<evidence type="ECO:0000256" key="7">
    <source>
        <dbReference type="ARBA" id="ARBA00023128"/>
    </source>
</evidence>
<feature type="compositionally biased region" description="Acidic residues" evidence="9">
    <location>
        <begin position="1"/>
        <end position="28"/>
    </location>
</feature>
<organism evidence="11 12">
    <name type="scientific">Sistotremastrum niveocremeum HHB9708</name>
    <dbReference type="NCBI Taxonomy" id="1314777"/>
    <lineage>
        <taxon>Eukaryota</taxon>
        <taxon>Fungi</taxon>
        <taxon>Dikarya</taxon>
        <taxon>Basidiomycota</taxon>
        <taxon>Agaricomycotina</taxon>
        <taxon>Agaricomycetes</taxon>
        <taxon>Sistotremastrales</taxon>
        <taxon>Sistotremastraceae</taxon>
        <taxon>Sertulicium</taxon>
        <taxon>Sertulicium niveocremeum</taxon>
    </lineage>
</organism>
<dbReference type="GO" id="GO:0006122">
    <property type="term" value="P:mitochondrial electron transport, ubiquinol to cytochrome c"/>
    <property type="evidence" value="ECO:0007669"/>
    <property type="project" value="InterPro"/>
</dbReference>
<keyword evidence="12" id="KW-1185">Reference proteome</keyword>
<feature type="region of interest" description="Disordered" evidence="9">
    <location>
        <begin position="1"/>
        <end position="38"/>
    </location>
</feature>
<evidence type="ECO:0000256" key="1">
    <source>
        <dbReference type="ARBA" id="ARBA00004137"/>
    </source>
</evidence>
<reference evidence="11 12" key="1">
    <citation type="journal article" date="2016" name="Mol. Biol. Evol.">
        <title>Comparative Genomics of Early-Diverging Mushroom-Forming Fungi Provides Insights into the Origins of Lignocellulose Decay Capabilities.</title>
        <authorList>
            <person name="Nagy L.G."/>
            <person name="Riley R."/>
            <person name="Tritt A."/>
            <person name="Adam C."/>
            <person name="Daum C."/>
            <person name="Floudas D."/>
            <person name="Sun H."/>
            <person name="Yadav J.S."/>
            <person name="Pangilinan J."/>
            <person name="Larsson K.H."/>
            <person name="Matsuura K."/>
            <person name="Barry K."/>
            <person name="Labutti K."/>
            <person name="Kuo R."/>
            <person name="Ohm R.A."/>
            <person name="Bhattacharya S.S."/>
            <person name="Shirouzu T."/>
            <person name="Yoshinaga Y."/>
            <person name="Martin F.M."/>
            <person name="Grigoriev I.V."/>
            <person name="Hibbett D.S."/>
        </authorList>
    </citation>
    <scope>NUCLEOTIDE SEQUENCE [LARGE SCALE GENOMIC DNA]</scope>
    <source>
        <strain evidence="11 12">HHB9708</strain>
    </source>
</reference>
<dbReference type="GO" id="GO:0005743">
    <property type="term" value="C:mitochondrial inner membrane"/>
    <property type="evidence" value="ECO:0007669"/>
    <property type="project" value="UniProtKB-SubCell"/>
</dbReference>
<evidence type="ECO:0000256" key="5">
    <source>
        <dbReference type="ARBA" id="ARBA00022792"/>
    </source>
</evidence>
<evidence type="ECO:0000256" key="4">
    <source>
        <dbReference type="ARBA" id="ARBA00022660"/>
    </source>
</evidence>
<evidence type="ECO:0000256" key="3">
    <source>
        <dbReference type="ARBA" id="ARBA00022448"/>
    </source>
</evidence>
<proteinExistence type="inferred from homology"/>
<evidence type="ECO:0000256" key="2">
    <source>
        <dbReference type="ARBA" id="ARBA00006498"/>
    </source>
</evidence>
<dbReference type="STRING" id="1314777.A0A164QBG5"/>
<keyword evidence="4" id="KW-0679">Respiratory chain</keyword>
<evidence type="ECO:0000256" key="6">
    <source>
        <dbReference type="ARBA" id="ARBA00022982"/>
    </source>
</evidence>
<feature type="non-terminal residue" evidence="11">
    <location>
        <position position="1"/>
    </location>
</feature>
<dbReference type="Gene3D" id="1.10.287.20">
    <property type="entry name" value="Ubiquinol-cytochrome C reductase hinge domain"/>
    <property type="match status" value="1"/>
</dbReference>
<dbReference type="EMBL" id="KV419427">
    <property type="protein sequence ID" value="KZS89509.1"/>
    <property type="molecule type" value="Genomic_DNA"/>
</dbReference>
<evidence type="ECO:0000256" key="9">
    <source>
        <dbReference type="SAM" id="MobiDB-lite"/>
    </source>
</evidence>
<protein>
    <submittedName>
        <fullName evidence="11">Non-heme 11 kDa protein of cytochrome bc1 complex</fullName>
    </submittedName>
</protein>
<dbReference type="PANTHER" id="PTHR15336">
    <property type="entry name" value="UBIQUINOL-CYTOCHROME C REDUCTASE COMPLEX 7.8 KDA PROTEIN"/>
    <property type="match status" value="1"/>
</dbReference>
<dbReference type="OrthoDB" id="405848at2759"/>
<evidence type="ECO:0000259" key="10">
    <source>
        <dbReference type="Pfam" id="PF02320"/>
    </source>
</evidence>
<dbReference type="PANTHER" id="PTHR15336:SF0">
    <property type="entry name" value="CYTOCHROME B-C1 COMPLEX SUBUNIT 6, MITOCHONDRIAL"/>
    <property type="match status" value="1"/>
</dbReference>
<keyword evidence="5" id="KW-0999">Mitochondrion inner membrane</keyword>
<dbReference type="InterPro" id="IPR003422">
    <property type="entry name" value="Cyt_b-c1_6"/>
</dbReference>
<comment type="subcellular location">
    <subcellularLocation>
        <location evidence="1">Mitochondrion inner membrane</location>
        <topology evidence="1">Peripheral membrane protein</topology>
        <orientation evidence="1">Intermembrane side</orientation>
    </subcellularLocation>
</comment>
<feature type="non-terminal residue" evidence="11">
    <location>
        <position position="93"/>
    </location>
</feature>
<keyword evidence="3" id="KW-0813">Transport</keyword>
<sequence length="93" mass="10765">DKDEGEEKEEKEDGGEEKEEEEEEEPEDLQPTLRDECKQSSKCAPSVKHFEHCSEKVEEGKGFKHEDCVEELYVTMMHCVDECAGPKLFSQLR</sequence>
<dbReference type="InterPro" id="IPR036811">
    <property type="entry name" value="Ubol_cytC_Rdtase_hinge_dom_sf"/>
</dbReference>
<comment type="similarity">
    <text evidence="2">Belongs to the UQCRH/QCR6 family.</text>
</comment>